<dbReference type="SUPFAM" id="SSF55486">
    <property type="entry name" value="Metalloproteases ('zincins'), catalytic domain"/>
    <property type="match status" value="1"/>
</dbReference>
<gene>
    <name evidence="2" type="ORF">FB475_2996</name>
</gene>
<dbReference type="Proteomes" id="UP000316298">
    <property type="component" value="Unassembled WGS sequence"/>
</dbReference>
<comment type="caution">
    <text evidence="2">The sequence shown here is derived from an EMBL/GenBank/DDBJ whole genome shotgun (WGS) entry which is preliminary data.</text>
</comment>
<keyword evidence="1" id="KW-0732">Signal</keyword>
<evidence type="ECO:0008006" key="4">
    <source>
        <dbReference type="Google" id="ProtNLM"/>
    </source>
</evidence>
<dbReference type="Pfam" id="PF13582">
    <property type="entry name" value="Reprolysin_3"/>
    <property type="match status" value="1"/>
</dbReference>
<proteinExistence type="predicted"/>
<dbReference type="AlphaFoldDB" id="A0A542ETZ6"/>
<protein>
    <recommendedName>
        <fullName evidence="4">Reprolysin-like metallo-peptidase family M12B</fullName>
    </recommendedName>
</protein>
<evidence type="ECO:0000256" key="1">
    <source>
        <dbReference type="SAM" id="SignalP"/>
    </source>
</evidence>
<keyword evidence="3" id="KW-1185">Reference proteome</keyword>
<feature type="signal peptide" evidence="1">
    <location>
        <begin position="1"/>
        <end position="26"/>
    </location>
</feature>
<evidence type="ECO:0000313" key="3">
    <source>
        <dbReference type="Proteomes" id="UP000316298"/>
    </source>
</evidence>
<dbReference type="EMBL" id="VFMM01000001">
    <property type="protein sequence ID" value="TQJ18842.1"/>
    <property type="molecule type" value="Genomic_DNA"/>
</dbReference>
<evidence type="ECO:0000313" key="2">
    <source>
        <dbReference type="EMBL" id="TQJ18842.1"/>
    </source>
</evidence>
<name>A0A542ETZ6_9ACTN</name>
<dbReference type="InterPro" id="IPR024079">
    <property type="entry name" value="MetalloPept_cat_dom_sf"/>
</dbReference>
<dbReference type="RefSeq" id="WP_141856411.1">
    <property type="nucleotide sequence ID" value="NZ_BAAAKA010000002.1"/>
</dbReference>
<feature type="chain" id="PRO_5022000278" description="Reprolysin-like metallo-peptidase family M12B" evidence="1">
    <location>
        <begin position="27"/>
        <end position="381"/>
    </location>
</feature>
<dbReference type="GO" id="GO:0008237">
    <property type="term" value="F:metallopeptidase activity"/>
    <property type="evidence" value="ECO:0007669"/>
    <property type="project" value="InterPro"/>
</dbReference>
<reference evidence="2 3" key="1">
    <citation type="submission" date="2019-06" db="EMBL/GenBank/DDBJ databases">
        <title>Sequencing the genomes of 1000 actinobacteria strains.</title>
        <authorList>
            <person name="Klenk H.-P."/>
        </authorList>
    </citation>
    <scope>NUCLEOTIDE SEQUENCE [LARGE SCALE GENOMIC DNA]</scope>
    <source>
        <strain evidence="2 3">DSM 17305</strain>
    </source>
</reference>
<sequence>MRPRPALFAVLTSLTIAALAGSNAVAAPPPTAETKKVVATDTDGDSLPDAWETNGYDANGDGVVDVDLPAMGANPKKKDLFVELDYMSGRLASTAALDRIVQVFASAPVGNPDGSTGITIHLDAGAARGTKYDLGGGNEVPYDADLNPSATQTNAIKAANFSSTRKAVFHYMLWGDSYDGGCSSGQAFNIPNDTFIVTVGPKCNWNATDDVNVGTFVHELGHNLGLKHGGTDNLNYKPNYLSVMNYSFQLGGVLKADGTKYWGYSNVQPTSINEARPDETVGLGSLGAGYRTSWKCPNGTTRTTAGAANQPIDWNCDGDTNDTTTAADVNGDKTTSILIAQNNWANIVFGGGAVGGGTAPLAKTPASELKELTHAEWTAQH</sequence>
<dbReference type="Gene3D" id="3.40.390.10">
    <property type="entry name" value="Collagenase (Catalytic Domain)"/>
    <property type="match status" value="1"/>
</dbReference>
<dbReference type="OrthoDB" id="369088at2"/>
<accession>A0A542ETZ6</accession>
<organism evidence="2 3">
    <name type="scientific">Kribbella jejuensis</name>
    <dbReference type="NCBI Taxonomy" id="236068"/>
    <lineage>
        <taxon>Bacteria</taxon>
        <taxon>Bacillati</taxon>
        <taxon>Actinomycetota</taxon>
        <taxon>Actinomycetes</taxon>
        <taxon>Propionibacteriales</taxon>
        <taxon>Kribbellaceae</taxon>
        <taxon>Kribbella</taxon>
    </lineage>
</organism>